<evidence type="ECO:0000256" key="8">
    <source>
        <dbReference type="RuleBase" id="RU000441"/>
    </source>
</evidence>
<comment type="similarity">
    <text evidence="2 6 8">Belongs to the citrate synthase family.</text>
</comment>
<dbReference type="InterPro" id="IPR016142">
    <property type="entry name" value="Citrate_synth-like_lrg_a-sub"/>
</dbReference>
<dbReference type="EC" id="2.3.3.16" evidence="6"/>
<dbReference type="PRINTS" id="PR00143">
    <property type="entry name" value="CITRTSNTHASE"/>
</dbReference>
<dbReference type="AlphaFoldDB" id="A0A7C5U604"/>
<dbReference type="InterPro" id="IPR019810">
    <property type="entry name" value="Citrate_synthase_AS"/>
</dbReference>
<dbReference type="PANTHER" id="PTHR11739:SF4">
    <property type="entry name" value="CITRATE SYNTHASE, PEROXISOMAL"/>
    <property type="match status" value="1"/>
</dbReference>
<evidence type="ECO:0000256" key="5">
    <source>
        <dbReference type="ARBA" id="ARBA00049288"/>
    </source>
</evidence>
<dbReference type="PROSITE" id="PS00480">
    <property type="entry name" value="CITRATE_SYNTHASE"/>
    <property type="match status" value="1"/>
</dbReference>
<dbReference type="NCBIfam" id="TIGR01800">
    <property type="entry name" value="cit_synth_II"/>
    <property type="match status" value="1"/>
</dbReference>
<dbReference type="InterPro" id="IPR036969">
    <property type="entry name" value="Citrate_synthase_sf"/>
</dbReference>
<feature type="active site" evidence="7">
    <location>
        <position position="263"/>
    </location>
</feature>
<dbReference type="InterPro" id="IPR002020">
    <property type="entry name" value="Citrate_synthase"/>
</dbReference>
<proteinExistence type="inferred from homology"/>
<dbReference type="CDD" id="cd06118">
    <property type="entry name" value="citrate_synt_like_1"/>
    <property type="match status" value="1"/>
</dbReference>
<dbReference type="GO" id="GO:0005737">
    <property type="term" value="C:cytoplasm"/>
    <property type="evidence" value="ECO:0007669"/>
    <property type="project" value="InterPro"/>
</dbReference>
<dbReference type="Gene3D" id="1.10.230.10">
    <property type="entry name" value="Cytochrome P450-Terp, domain 2"/>
    <property type="match status" value="1"/>
</dbReference>
<dbReference type="InterPro" id="IPR011278">
    <property type="entry name" value="2-MeCitrate/Citrate_synth_II"/>
</dbReference>
<gene>
    <name evidence="9" type="ORF">ENM42_03980</name>
</gene>
<dbReference type="GO" id="GO:0005975">
    <property type="term" value="P:carbohydrate metabolic process"/>
    <property type="evidence" value="ECO:0007669"/>
    <property type="project" value="TreeGrafter"/>
</dbReference>
<name>A0A7C5U604_CALS0</name>
<comment type="pathway">
    <text evidence="1">Carbohydrate metabolism; tricarboxylic acid cycle.</text>
</comment>
<evidence type="ECO:0000256" key="6">
    <source>
        <dbReference type="PIRNR" id="PIRNR001369"/>
    </source>
</evidence>
<sequence>MNSAAADIAKGLENIPIKYTVLSSIDGEKGKLYYVGYPIEELVEHSSYEEVCFLLLNARLPTKSELEETVKILIKERDLPSEVWKIVKSFPRNTPLISVLRAGVDLLALFDEEAEQNTPDARMSVAIRLISRIATFLAAAYRVRKGLEPITPSEDLPHAANFLYMATGRRPTPLESKIIDVAFMLHAEHELPASTTAALVVASTLSDLYSAVSAGIGALKGPLHGGANEKALEMLLEIGSPEKAEEYITKAIAAKQRIMGFGHRVYKNFDPRALILKKYLEELSKIRSDMSLLQIADSVEQVMAEKMRSKSIFPNIDLYSGPVFHLLGLEKELFTPIFAVARSVGWMAHVIEYWEDNRLIRPRAIYSGPPPRKYVPIEER</sequence>
<dbReference type="UniPathway" id="UPA00223"/>
<dbReference type="PANTHER" id="PTHR11739">
    <property type="entry name" value="CITRATE SYNTHASE"/>
    <property type="match status" value="1"/>
</dbReference>
<dbReference type="GO" id="GO:0006099">
    <property type="term" value="P:tricarboxylic acid cycle"/>
    <property type="evidence" value="ECO:0007669"/>
    <property type="project" value="UniProtKB-UniPathway"/>
</dbReference>
<evidence type="ECO:0000256" key="1">
    <source>
        <dbReference type="ARBA" id="ARBA00005163"/>
    </source>
</evidence>
<keyword evidence="3" id="KW-0816">Tricarboxylic acid cycle</keyword>
<dbReference type="PIRSF" id="PIRSF001369">
    <property type="entry name" value="Citrate_synth"/>
    <property type="match status" value="1"/>
</dbReference>
<organism evidence="9">
    <name type="scientific">Caldiarchaeum subterraneum</name>
    <dbReference type="NCBI Taxonomy" id="311458"/>
    <lineage>
        <taxon>Archaea</taxon>
        <taxon>Nitrososphaerota</taxon>
        <taxon>Candidatus Caldarchaeales</taxon>
        <taxon>Candidatus Caldarchaeaceae</taxon>
        <taxon>Candidatus Caldarchaeum</taxon>
    </lineage>
</organism>
<evidence type="ECO:0000313" key="9">
    <source>
        <dbReference type="EMBL" id="HHR40971.1"/>
    </source>
</evidence>
<comment type="caution">
    <text evidence="9">The sequence shown here is derived from an EMBL/GenBank/DDBJ whole genome shotgun (WGS) entry which is preliminary data.</text>
</comment>
<feature type="active site" evidence="7">
    <location>
        <position position="317"/>
    </location>
</feature>
<evidence type="ECO:0000256" key="4">
    <source>
        <dbReference type="ARBA" id="ARBA00022679"/>
    </source>
</evidence>
<dbReference type="InterPro" id="IPR024176">
    <property type="entry name" value="Citrate_synthase_bac-typ"/>
</dbReference>
<protein>
    <recommendedName>
        <fullName evidence="6 8">Citrate synthase</fullName>
        <ecNumber evidence="6">2.3.3.16</ecNumber>
    </recommendedName>
</protein>
<evidence type="ECO:0000256" key="3">
    <source>
        <dbReference type="ARBA" id="ARBA00022532"/>
    </source>
</evidence>
<evidence type="ECO:0000256" key="2">
    <source>
        <dbReference type="ARBA" id="ARBA00010566"/>
    </source>
</evidence>
<dbReference type="GO" id="GO:0036440">
    <property type="term" value="F:citrate synthase activity"/>
    <property type="evidence" value="ECO:0007669"/>
    <property type="project" value="UniProtKB-EC"/>
</dbReference>
<reference evidence="9" key="1">
    <citation type="journal article" date="2020" name="mSystems">
        <title>Genome- and Community-Level Interaction Insights into Carbon Utilization and Element Cycling Functions of Hydrothermarchaeota in Hydrothermal Sediment.</title>
        <authorList>
            <person name="Zhou Z."/>
            <person name="Liu Y."/>
            <person name="Xu W."/>
            <person name="Pan J."/>
            <person name="Luo Z.H."/>
            <person name="Li M."/>
        </authorList>
    </citation>
    <scope>NUCLEOTIDE SEQUENCE [LARGE SCALE GENOMIC DNA]</scope>
    <source>
        <strain evidence="9">SpSt-1084</strain>
    </source>
</reference>
<dbReference type="SUPFAM" id="SSF48256">
    <property type="entry name" value="Citrate synthase"/>
    <property type="match status" value="1"/>
</dbReference>
<accession>A0A7C5U604</accession>
<comment type="catalytic activity">
    <reaction evidence="5 6">
        <text>oxaloacetate + acetyl-CoA + H2O = citrate + CoA + H(+)</text>
        <dbReference type="Rhea" id="RHEA:16845"/>
        <dbReference type="ChEBI" id="CHEBI:15377"/>
        <dbReference type="ChEBI" id="CHEBI:15378"/>
        <dbReference type="ChEBI" id="CHEBI:16452"/>
        <dbReference type="ChEBI" id="CHEBI:16947"/>
        <dbReference type="ChEBI" id="CHEBI:57287"/>
        <dbReference type="ChEBI" id="CHEBI:57288"/>
        <dbReference type="EC" id="2.3.3.16"/>
    </reaction>
</comment>
<dbReference type="Gene3D" id="1.10.580.10">
    <property type="entry name" value="Citrate Synthase, domain 1"/>
    <property type="match status" value="1"/>
</dbReference>
<evidence type="ECO:0000256" key="7">
    <source>
        <dbReference type="PIRSR" id="PIRSR001369-1"/>
    </source>
</evidence>
<dbReference type="Pfam" id="PF00285">
    <property type="entry name" value="Citrate_synt"/>
    <property type="match status" value="1"/>
</dbReference>
<keyword evidence="4 6" id="KW-0808">Transferase</keyword>
<dbReference type="EMBL" id="DRXS01000214">
    <property type="protein sequence ID" value="HHR40971.1"/>
    <property type="molecule type" value="Genomic_DNA"/>
</dbReference>
<dbReference type="InterPro" id="IPR016143">
    <property type="entry name" value="Citrate_synth-like_sm_a-sub"/>
</dbReference>